<protein>
    <submittedName>
        <fullName evidence="2">Uncharacterized protein</fullName>
    </submittedName>
</protein>
<organism evidence="2 3">
    <name type="scientific">Paenibacillus hodogayensis</name>
    <dbReference type="NCBI Taxonomy" id="279208"/>
    <lineage>
        <taxon>Bacteria</taxon>
        <taxon>Bacillati</taxon>
        <taxon>Bacillota</taxon>
        <taxon>Bacilli</taxon>
        <taxon>Bacillales</taxon>
        <taxon>Paenibacillaceae</taxon>
        <taxon>Paenibacillus</taxon>
    </lineage>
</organism>
<reference evidence="2 3" key="1">
    <citation type="submission" date="2024-09" db="EMBL/GenBank/DDBJ databases">
        <authorList>
            <person name="Sun Q."/>
            <person name="Mori K."/>
        </authorList>
    </citation>
    <scope>NUCLEOTIDE SEQUENCE [LARGE SCALE GENOMIC DNA]</scope>
    <source>
        <strain evidence="2 3">JCM 12520</strain>
    </source>
</reference>
<gene>
    <name evidence="2" type="ORF">ACFFNY_14130</name>
</gene>
<feature type="region of interest" description="Disordered" evidence="1">
    <location>
        <begin position="26"/>
        <end position="45"/>
    </location>
</feature>
<dbReference type="Proteomes" id="UP001589619">
    <property type="component" value="Unassembled WGS sequence"/>
</dbReference>
<comment type="caution">
    <text evidence="2">The sequence shown here is derived from an EMBL/GenBank/DDBJ whole genome shotgun (WGS) entry which is preliminary data.</text>
</comment>
<name>A0ABV5VWK2_9BACL</name>
<accession>A0ABV5VWK2</accession>
<evidence type="ECO:0000313" key="3">
    <source>
        <dbReference type="Proteomes" id="UP001589619"/>
    </source>
</evidence>
<dbReference type="EMBL" id="JBHMAG010000012">
    <property type="protein sequence ID" value="MFB9752700.1"/>
    <property type="molecule type" value="Genomic_DNA"/>
</dbReference>
<sequence length="45" mass="4831">MEESGQAVHLEGVNMKKPEWGTMSFRLDGVGEEGDIEADTKHGGA</sequence>
<proteinExistence type="predicted"/>
<keyword evidence="3" id="KW-1185">Reference proteome</keyword>
<dbReference type="RefSeq" id="WP_344903526.1">
    <property type="nucleotide sequence ID" value="NZ_BAAAYO010000001.1"/>
</dbReference>
<evidence type="ECO:0000313" key="2">
    <source>
        <dbReference type="EMBL" id="MFB9752700.1"/>
    </source>
</evidence>
<evidence type="ECO:0000256" key="1">
    <source>
        <dbReference type="SAM" id="MobiDB-lite"/>
    </source>
</evidence>